<name>A0AA88XEV2_PINIB</name>
<sequence>MKGIKEEVEGLSSEFTYQFRGIPYAKPPVGELRFKKPQSLERWNYTLDATVFGPSCMQTIDETFPIFDNLLPNKNVSEDCLLLNVYVPASVEPGNISVMIWVHGGGYVIGQGMFFDPSYMSAKGKVIIVTINYRLGIFGFASLHNGDLKGNYGLWDQIMAMRWVKNNIMALGGDPDSITIYGESAGGFSVGLQALIPTNKGLFHRVIAQSGMANSLFAVSKVEPNNTLAIGKEVGCDIDSYDVLYDCMMNKSAAGINAAASTVSGTIPDSIQLSRFLAPVVDNELFSDLPENLIRNEKSDASIFFKSLDIIIGNVNAEGTLLFGALPQQVQTRLNFSLMEGIPYEVFCDDIVQSIARDYFSNNVNVKNAICKEYGHKNNDGMQGMEAINMYTDLFFISPAVSSLRQHTKSNTLTNRYQYLFTYDYRPIPVYPTWFHGAVHASEIFYLFSLRLLPSINITINSTDKYLSDQMVAYWTNFAKTG</sequence>
<proteinExistence type="predicted"/>
<dbReference type="AlphaFoldDB" id="A0AA88XEV2"/>
<comment type="caution">
    <text evidence="2">The sequence shown here is derived from an EMBL/GenBank/DDBJ whole genome shotgun (WGS) entry which is preliminary data.</text>
</comment>
<protein>
    <recommendedName>
        <fullName evidence="1">Carboxylesterase type B domain-containing protein</fullName>
    </recommendedName>
</protein>
<accession>A0AA88XEV2</accession>
<evidence type="ECO:0000313" key="3">
    <source>
        <dbReference type="Proteomes" id="UP001186944"/>
    </source>
</evidence>
<dbReference type="Proteomes" id="UP001186944">
    <property type="component" value="Unassembled WGS sequence"/>
</dbReference>
<evidence type="ECO:0000313" key="2">
    <source>
        <dbReference type="EMBL" id="KAK3083746.1"/>
    </source>
</evidence>
<gene>
    <name evidence="2" type="ORF">FSP39_002528</name>
</gene>
<dbReference type="Pfam" id="PF00135">
    <property type="entry name" value="COesterase"/>
    <property type="match status" value="1"/>
</dbReference>
<dbReference type="PANTHER" id="PTHR11559">
    <property type="entry name" value="CARBOXYLESTERASE"/>
    <property type="match status" value="1"/>
</dbReference>
<dbReference type="EMBL" id="VSWD01000013">
    <property type="protein sequence ID" value="KAK3083746.1"/>
    <property type="molecule type" value="Genomic_DNA"/>
</dbReference>
<reference evidence="2" key="1">
    <citation type="submission" date="2019-08" db="EMBL/GenBank/DDBJ databases">
        <title>The improved chromosome-level genome for the pearl oyster Pinctada fucata martensii using PacBio sequencing and Hi-C.</title>
        <authorList>
            <person name="Zheng Z."/>
        </authorList>
    </citation>
    <scope>NUCLEOTIDE SEQUENCE</scope>
    <source>
        <strain evidence="2">ZZ-2019</strain>
        <tissue evidence="2">Adductor muscle</tissue>
    </source>
</reference>
<dbReference type="InterPro" id="IPR029058">
    <property type="entry name" value="AB_hydrolase_fold"/>
</dbReference>
<keyword evidence="3" id="KW-1185">Reference proteome</keyword>
<dbReference type="InterPro" id="IPR002018">
    <property type="entry name" value="CarbesteraseB"/>
</dbReference>
<dbReference type="InterPro" id="IPR050309">
    <property type="entry name" value="Type-B_Carboxylest/Lipase"/>
</dbReference>
<evidence type="ECO:0000259" key="1">
    <source>
        <dbReference type="Pfam" id="PF00135"/>
    </source>
</evidence>
<dbReference type="SUPFAM" id="SSF53474">
    <property type="entry name" value="alpha/beta-Hydrolases"/>
    <property type="match status" value="1"/>
</dbReference>
<dbReference type="Gene3D" id="3.40.50.1820">
    <property type="entry name" value="alpha/beta hydrolase"/>
    <property type="match status" value="1"/>
</dbReference>
<feature type="domain" description="Carboxylesterase type B" evidence="1">
    <location>
        <begin position="6"/>
        <end position="482"/>
    </location>
</feature>
<organism evidence="2 3">
    <name type="scientific">Pinctada imbricata</name>
    <name type="common">Atlantic pearl-oyster</name>
    <name type="synonym">Pinctada martensii</name>
    <dbReference type="NCBI Taxonomy" id="66713"/>
    <lineage>
        <taxon>Eukaryota</taxon>
        <taxon>Metazoa</taxon>
        <taxon>Spiralia</taxon>
        <taxon>Lophotrochozoa</taxon>
        <taxon>Mollusca</taxon>
        <taxon>Bivalvia</taxon>
        <taxon>Autobranchia</taxon>
        <taxon>Pteriomorphia</taxon>
        <taxon>Pterioida</taxon>
        <taxon>Pterioidea</taxon>
        <taxon>Pteriidae</taxon>
        <taxon>Pinctada</taxon>
    </lineage>
</organism>